<evidence type="ECO:0000256" key="3">
    <source>
        <dbReference type="ARBA" id="ARBA00022723"/>
    </source>
</evidence>
<keyword evidence="9" id="KW-1185">Reference proteome</keyword>
<dbReference type="SUPFAM" id="SSF48264">
    <property type="entry name" value="Cytochrome P450"/>
    <property type="match status" value="1"/>
</dbReference>
<dbReference type="InterPro" id="IPR001128">
    <property type="entry name" value="Cyt_P450"/>
</dbReference>
<dbReference type="InterPro" id="IPR036396">
    <property type="entry name" value="Cyt_P450_sf"/>
</dbReference>
<reference evidence="10" key="2">
    <citation type="submission" date="2025-08" db="UniProtKB">
        <authorList>
            <consortium name="RefSeq"/>
        </authorList>
    </citation>
    <scope>IDENTIFICATION</scope>
    <source>
        <tissue evidence="10">Leaf</tissue>
    </source>
</reference>
<dbReference type="AlphaFoldDB" id="A0A9R0JE00"/>
<evidence type="ECO:0000256" key="5">
    <source>
        <dbReference type="ARBA" id="ARBA00023004"/>
    </source>
</evidence>
<evidence type="ECO:0000256" key="8">
    <source>
        <dbReference type="SAM" id="Phobius"/>
    </source>
</evidence>
<keyword evidence="7" id="KW-0503">Monooxygenase</keyword>
<dbReference type="PRINTS" id="PR00385">
    <property type="entry name" value="P450"/>
</dbReference>
<evidence type="ECO:0000313" key="9">
    <source>
        <dbReference type="Proteomes" id="UP000813463"/>
    </source>
</evidence>
<dbReference type="Proteomes" id="UP000813463">
    <property type="component" value="Chromosome 6"/>
</dbReference>
<evidence type="ECO:0000256" key="4">
    <source>
        <dbReference type="ARBA" id="ARBA00023002"/>
    </source>
</evidence>
<proteinExistence type="inferred from homology"/>
<organism evidence="9 10">
    <name type="scientific">Spinacia oleracea</name>
    <name type="common">Spinach</name>
    <dbReference type="NCBI Taxonomy" id="3562"/>
    <lineage>
        <taxon>Eukaryota</taxon>
        <taxon>Viridiplantae</taxon>
        <taxon>Streptophyta</taxon>
        <taxon>Embryophyta</taxon>
        <taxon>Tracheophyta</taxon>
        <taxon>Spermatophyta</taxon>
        <taxon>Magnoliopsida</taxon>
        <taxon>eudicotyledons</taxon>
        <taxon>Gunneridae</taxon>
        <taxon>Pentapetalae</taxon>
        <taxon>Caryophyllales</taxon>
        <taxon>Chenopodiaceae</taxon>
        <taxon>Chenopodioideae</taxon>
        <taxon>Anserineae</taxon>
        <taxon>Spinacia</taxon>
    </lineage>
</organism>
<dbReference type="InterPro" id="IPR017972">
    <property type="entry name" value="Cyt_P450_CS"/>
</dbReference>
<comment type="cofactor">
    <cofactor evidence="1 6">
        <name>heme</name>
        <dbReference type="ChEBI" id="CHEBI:30413"/>
    </cofactor>
</comment>
<dbReference type="PROSITE" id="PS00086">
    <property type="entry name" value="CYTOCHROME_P450"/>
    <property type="match status" value="1"/>
</dbReference>
<reference evidence="9" key="1">
    <citation type="journal article" date="2021" name="Nat. Commun.">
        <title>Genomic analyses provide insights into spinach domestication and the genetic basis of agronomic traits.</title>
        <authorList>
            <person name="Cai X."/>
            <person name="Sun X."/>
            <person name="Xu C."/>
            <person name="Sun H."/>
            <person name="Wang X."/>
            <person name="Ge C."/>
            <person name="Zhang Z."/>
            <person name="Wang Q."/>
            <person name="Fei Z."/>
            <person name="Jiao C."/>
            <person name="Wang Q."/>
        </authorList>
    </citation>
    <scope>NUCLEOTIDE SEQUENCE [LARGE SCALE GENOMIC DNA]</scope>
    <source>
        <strain evidence="9">cv. Varoflay</strain>
    </source>
</reference>
<feature type="transmembrane region" description="Helical" evidence="8">
    <location>
        <begin position="316"/>
        <end position="336"/>
    </location>
</feature>
<evidence type="ECO:0000256" key="1">
    <source>
        <dbReference type="ARBA" id="ARBA00001971"/>
    </source>
</evidence>
<protein>
    <submittedName>
        <fullName evidence="10">Alkane hydroxylase MAH1-like</fullName>
    </submittedName>
</protein>
<accession>A0A9R0JE00</accession>
<keyword evidence="4 7" id="KW-0560">Oxidoreductase</keyword>
<dbReference type="PRINTS" id="PR00463">
    <property type="entry name" value="EP450I"/>
</dbReference>
<dbReference type="GO" id="GO:0006629">
    <property type="term" value="P:lipid metabolic process"/>
    <property type="evidence" value="ECO:0007669"/>
    <property type="project" value="UniProtKB-ARBA"/>
</dbReference>
<comment type="similarity">
    <text evidence="2 7">Belongs to the cytochrome P450 family.</text>
</comment>
<evidence type="ECO:0000256" key="2">
    <source>
        <dbReference type="ARBA" id="ARBA00010617"/>
    </source>
</evidence>
<dbReference type="GO" id="GO:0004497">
    <property type="term" value="F:monooxygenase activity"/>
    <property type="evidence" value="ECO:0007669"/>
    <property type="project" value="UniProtKB-KW"/>
</dbReference>
<dbReference type="GO" id="GO:0020037">
    <property type="term" value="F:heme binding"/>
    <property type="evidence" value="ECO:0007669"/>
    <property type="project" value="InterPro"/>
</dbReference>
<evidence type="ECO:0000313" key="10">
    <source>
        <dbReference type="RefSeq" id="XP_021866092.2"/>
    </source>
</evidence>
<gene>
    <name evidence="10" type="primary">LOC110804790</name>
</gene>
<dbReference type="Pfam" id="PF00067">
    <property type="entry name" value="p450"/>
    <property type="match status" value="1"/>
</dbReference>
<sequence>MAYMVIITLLISFLIFCYFFRNKNGLPTNWPFVGMLPALLINTHRINDFAIEVMEKSDLIFHIKGPWFTNMNLLVTVDPTNLNHVLSKKFENYVKGAKLNEILEPFGDGIFNTDSTLWLYHRNVAQSFFNHPEFYHFMVDVTWKKVESGLILVLDHVSKNAIEIDLQDLFIRLMFDTMCIIMMDHDPLSLSVGLPSFPALQVLDASHTIVSRHIMPTCIWKFLRWLNVGDERKLKQALKVFDDFIYKNINKKRKEIMEGASKTKDLDQDTTRVSINPFITSFIEENENIKAPISHDNNNNNNNNNDKFLRDTISNFFLAGGSTTSTALSWFFYLISKNPHIINKIRQELDEILIPMKNNDDRFIKNFTEISNKLVYLHAALCEALRLYPPVAYNNKIPIEPDILPSGHGVNPNTQIIFNMYAMGRMKSIWGDDCNEFKPERWITEGGMIKYEPSYKFSVFSAGPRICMGKQMVFTQMKIVAAIIIQNYHIEVKEKNHVPEDGLILRMKHEFKVKVFPYTTHHVQ</sequence>
<dbReference type="GO" id="GO:0005506">
    <property type="term" value="F:iron ion binding"/>
    <property type="evidence" value="ECO:0007669"/>
    <property type="project" value="InterPro"/>
</dbReference>
<dbReference type="GeneID" id="110804790"/>
<keyword evidence="8" id="KW-0472">Membrane</keyword>
<dbReference type="KEGG" id="soe:110804790"/>
<dbReference type="CDD" id="cd11064">
    <property type="entry name" value="CYP86A"/>
    <property type="match status" value="1"/>
</dbReference>
<dbReference type="RefSeq" id="XP_021866092.2">
    <property type="nucleotide sequence ID" value="XM_022010400.2"/>
</dbReference>
<keyword evidence="8" id="KW-0812">Transmembrane</keyword>
<dbReference type="GO" id="GO:0016705">
    <property type="term" value="F:oxidoreductase activity, acting on paired donors, with incorporation or reduction of molecular oxygen"/>
    <property type="evidence" value="ECO:0007669"/>
    <property type="project" value="InterPro"/>
</dbReference>
<evidence type="ECO:0000256" key="6">
    <source>
        <dbReference type="PIRSR" id="PIRSR602401-1"/>
    </source>
</evidence>
<dbReference type="InterPro" id="IPR002401">
    <property type="entry name" value="Cyt_P450_E_grp-I"/>
</dbReference>
<keyword evidence="8" id="KW-1133">Transmembrane helix</keyword>
<evidence type="ECO:0000256" key="7">
    <source>
        <dbReference type="RuleBase" id="RU000461"/>
    </source>
</evidence>
<keyword evidence="3 6" id="KW-0479">Metal-binding</keyword>
<dbReference type="PANTHER" id="PTHR24296">
    <property type="entry name" value="CYTOCHROME P450"/>
    <property type="match status" value="1"/>
</dbReference>
<dbReference type="Gene3D" id="1.10.630.10">
    <property type="entry name" value="Cytochrome P450"/>
    <property type="match status" value="1"/>
</dbReference>
<keyword evidence="6 7" id="KW-0349">Heme</keyword>
<feature type="binding site" description="axial binding residue" evidence="6">
    <location>
        <position position="467"/>
    </location>
    <ligand>
        <name>heme</name>
        <dbReference type="ChEBI" id="CHEBI:30413"/>
    </ligand>
    <ligandPart>
        <name>Fe</name>
        <dbReference type="ChEBI" id="CHEBI:18248"/>
    </ligandPart>
</feature>
<keyword evidence="5 6" id="KW-0408">Iron</keyword>
<name>A0A9R0JE00_SPIOL</name>